<evidence type="ECO:0000256" key="1">
    <source>
        <dbReference type="ARBA" id="ARBA00004651"/>
    </source>
</evidence>
<name>A0A8J4M0U5_9BACL</name>
<keyword evidence="10" id="KW-1185">Reference proteome</keyword>
<dbReference type="Gene3D" id="1.20.1250.20">
    <property type="entry name" value="MFS general substrate transporter like domains"/>
    <property type="match status" value="2"/>
</dbReference>
<dbReference type="InterPro" id="IPR001958">
    <property type="entry name" value="Tet-R_TetA/multi-R_MdtG-like"/>
</dbReference>
<dbReference type="EMBL" id="BOVK01000013">
    <property type="protein sequence ID" value="GIQ68160.1"/>
    <property type="molecule type" value="Genomic_DNA"/>
</dbReference>
<dbReference type="InterPro" id="IPR011701">
    <property type="entry name" value="MFS"/>
</dbReference>
<keyword evidence="4 7" id="KW-0812">Transmembrane</keyword>
<dbReference type="PRINTS" id="PR01035">
    <property type="entry name" value="TCRTETA"/>
</dbReference>
<dbReference type="GO" id="GO:0005886">
    <property type="term" value="C:plasma membrane"/>
    <property type="evidence" value="ECO:0007669"/>
    <property type="project" value="UniProtKB-SubCell"/>
</dbReference>
<feature type="transmembrane region" description="Helical" evidence="7">
    <location>
        <begin position="165"/>
        <end position="184"/>
    </location>
</feature>
<reference evidence="9" key="1">
    <citation type="submission" date="2021-04" db="EMBL/GenBank/DDBJ databases">
        <title>Draft genome sequence of Xylanibacillus composti strain K13.</title>
        <authorList>
            <person name="Uke A."/>
            <person name="Chhe C."/>
            <person name="Baramee S."/>
            <person name="Kosugi A."/>
        </authorList>
    </citation>
    <scope>NUCLEOTIDE SEQUENCE</scope>
    <source>
        <strain evidence="9">K13</strain>
    </source>
</reference>
<gene>
    <name evidence="9" type="ORF">XYCOK13_09840</name>
</gene>
<keyword evidence="6 7" id="KW-0472">Membrane</keyword>
<keyword evidence="2" id="KW-0813">Transport</keyword>
<evidence type="ECO:0000256" key="3">
    <source>
        <dbReference type="ARBA" id="ARBA00022475"/>
    </source>
</evidence>
<comment type="caution">
    <text evidence="9">The sequence shown here is derived from an EMBL/GenBank/DDBJ whole genome shotgun (WGS) entry which is preliminary data.</text>
</comment>
<feature type="transmembrane region" description="Helical" evidence="7">
    <location>
        <begin position="245"/>
        <end position="271"/>
    </location>
</feature>
<dbReference type="AlphaFoldDB" id="A0A8J4M0U5"/>
<proteinExistence type="predicted"/>
<organism evidence="9 10">
    <name type="scientific">Xylanibacillus composti</name>
    <dbReference type="NCBI Taxonomy" id="1572762"/>
    <lineage>
        <taxon>Bacteria</taxon>
        <taxon>Bacillati</taxon>
        <taxon>Bacillota</taxon>
        <taxon>Bacilli</taxon>
        <taxon>Bacillales</taxon>
        <taxon>Paenibacillaceae</taxon>
        <taxon>Xylanibacillus</taxon>
    </lineage>
</organism>
<feature type="transmembrane region" description="Helical" evidence="7">
    <location>
        <begin position="77"/>
        <end position="96"/>
    </location>
</feature>
<evidence type="ECO:0000313" key="10">
    <source>
        <dbReference type="Proteomes" id="UP000677918"/>
    </source>
</evidence>
<feature type="transmembrane region" description="Helical" evidence="7">
    <location>
        <begin position="7"/>
        <end position="32"/>
    </location>
</feature>
<dbReference type="InterPro" id="IPR020846">
    <property type="entry name" value="MFS_dom"/>
</dbReference>
<feature type="transmembrane region" description="Helical" evidence="7">
    <location>
        <begin position="372"/>
        <end position="392"/>
    </location>
</feature>
<evidence type="ECO:0000256" key="5">
    <source>
        <dbReference type="ARBA" id="ARBA00022989"/>
    </source>
</evidence>
<dbReference type="PROSITE" id="PS50850">
    <property type="entry name" value="MFS"/>
    <property type="match status" value="1"/>
</dbReference>
<dbReference type="Pfam" id="PF07690">
    <property type="entry name" value="MFS_1"/>
    <property type="match status" value="1"/>
</dbReference>
<protein>
    <submittedName>
        <fullName evidence="9">MFS transporter</fullName>
    </submittedName>
</protein>
<dbReference type="Proteomes" id="UP000677918">
    <property type="component" value="Unassembled WGS sequence"/>
</dbReference>
<sequence>MNWKANLAVLWFGTFVVMAGMTMIIPFVPYYIQEMGVTDADSVAMWAGVIFAANFVTAFLFQPIWGRLADRHGRKIMVLRSGFGMAVVMALMGLAATPWQLLLLRMLNGTISGYIPAAVSLISASTPREKMGFTMGVLQSGQVAGTILGPLIGGVLADWVGYRPIFYITSSLLFVATLTAALLVKEKFDKQKAMEKPNLSLSKGFAELARIRQLTALFAVTFMIQFALMSSMPLIPVFIQEMHPAAASLAFLAGLVASVTGLSNMIASPLLGRLSDKLGPERILRFSLIGACMTFIPQAFVHNVWQLLVFRFLMGVFIGGLIPSVNALIRQYTPDGMESRAYSFNTSFLALGNVLGPTLGGLFSGWAGIRPIFLIAACLFAVNAYWVYWSLFARRRQASS</sequence>
<feature type="transmembrane region" description="Helical" evidence="7">
    <location>
        <begin position="307"/>
        <end position="329"/>
    </location>
</feature>
<keyword evidence="3" id="KW-1003">Cell membrane</keyword>
<dbReference type="PANTHER" id="PTHR43414:SF6">
    <property type="entry name" value="MULTIDRUG RESISTANCE PROTEIN MDTG"/>
    <property type="match status" value="1"/>
</dbReference>
<dbReference type="InterPro" id="IPR036259">
    <property type="entry name" value="MFS_trans_sf"/>
</dbReference>
<feature type="transmembrane region" description="Helical" evidence="7">
    <location>
        <begin position="341"/>
        <end position="366"/>
    </location>
</feature>
<evidence type="ECO:0000259" key="8">
    <source>
        <dbReference type="PROSITE" id="PS50850"/>
    </source>
</evidence>
<keyword evidence="5 7" id="KW-1133">Transmembrane helix</keyword>
<feature type="transmembrane region" description="Helical" evidence="7">
    <location>
        <begin position="136"/>
        <end position="159"/>
    </location>
</feature>
<evidence type="ECO:0000256" key="2">
    <source>
        <dbReference type="ARBA" id="ARBA00022448"/>
    </source>
</evidence>
<evidence type="ECO:0000256" key="4">
    <source>
        <dbReference type="ARBA" id="ARBA00022692"/>
    </source>
</evidence>
<evidence type="ECO:0000313" key="9">
    <source>
        <dbReference type="EMBL" id="GIQ68160.1"/>
    </source>
</evidence>
<feature type="transmembrane region" description="Helical" evidence="7">
    <location>
        <begin position="44"/>
        <end position="65"/>
    </location>
</feature>
<feature type="transmembrane region" description="Helical" evidence="7">
    <location>
        <begin position="216"/>
        <end position="239"/>
    </location>
</feature>
<feature type="transmembrane region" description="Helical" evidence="7">
    <location>
        <begin position="102"/>
        <end position="124"/>
    </location>
</feature>
<evidence type="ECO:0000256" key="7">
    <source>
        <dbReference type="SAM" id="Phobius"/>
    </source>
</evidence>
<dbReference type="RefSeq" id="WP_213410773.1">
    <property type="nucleotide sequence ID" value="NZ_BOVK01000013.1"/>
</dbReference>
<dbReference type="GO" id="GO:0022857">
    <property type="term" value="F:transmembrane transporter activity"/>
    <property type="evidence" value="ECO:0007669"/>
    <property type="project" value="InterPro"/>
</dbReference>
<feature type="transmembrane region" description="Helical" evidence="7">
    <location>
        <begin position="283"/>
        <end position="301"/>
    </location>
</feature>
<comment type="subcellular location">
    <subcellularLocation>
        <location evidence="1">Cell membrane</location>
        <topology evidence="1">Multi-pass membrane protein</topology>
    </subcellularLocation>
</comment>
<feature type="domain" description="Major facilitator superfamily (MFS) profile" evidence="8">
    <location>
        <begin position="6"/>
        <end position="395"/>
    </location>
</feature>
<evidence type="ECO:0000256" key="6">
    <source>
        <dbReference type="ARBA" id="ARBA00023136"/>
    </source>
</evidence>
<dbReference type="PANTHER" id="PTHR43414">
    <property type="entry name" value="MULTIDRUG RESISTANCE PROTEIN MDTG"/>
    <property type="match status" value="1"/>
</dbReference>
<dbReference type="SUPFAM" id="SSF103473">
    <property type="entry name" value="MFS general substrate transporter"/>
    <property type="match status" value="1"/>
</dbReference>
<accession>A0A8J4M0U5</accession>